<dbReference type="PROSITE" id="PS50404">
    <property type="entry name" value="GST_NTER"/>
    <property type="match status" value="1"/>
</dbReference>
<dbReference type="CDD" id="cd00570">
    <property type="entry name" value="GST_N_family"/>
    <property type="match status" value="1"/>
</dbReference>
<dbReference type="Gene3D" id="3.40.30.10">
    <property type="entry name" value="Glutaredoxin"/>
    <property type="match status" value="1"/>
</dbReference>
<dbReference type="SUPFAM" id="SSF47616">
    <property type="entry name" value="GST C-terminal domain-like"/>
    <property type="match status" value="1"/>
</dbReference>
<dbReference type="PANTHER" id="PTHR43968">
    <property type="match status" value="1"/>
</dbReference>
<dbReference type="Gene3D" id="1.20.1050.10">
    <property type="match status" value="1"/>
</dbReference>
<dbReference type="PANTHER" id="PTHR43968:SF6">
    <property type="entry name" value="GLUTATHIONE S-TRANSFERASE OMEGA"/>
    <property type="match status" value="1"/>
</dbReference>
<accession>A0A4Q9MKW5</accession>
<proteinExistence type="predicted"/>
<dbReference type="OrthoDB" id="202840at2759"/>
<evidence type="ECO:0000259" key="1">
    <source>
        <dbReference type="PROSITE" id="PS50404"/>
    </source>
</evidence>
<dbReference type="InterPro" id="IPR036282">
    <property type="entry name" value="Glutathione-S-Trfase_C_sf"/>
</dbReference>
<sequence length="244" mass="27117">MVQNGQITFYTHVYSPYCHRVHIALEQAKANYTSVSINLMDKPEWYDKKINTVTGKIPALTYGGPKHPPGEPSPEAAVLVESGAILEFLHETFPEAHLLPSDPIRRANARIFVSIVDNKLMDVFRAYFVDGAPASTLLAGFEALQVRLPPVGADGKGGFAVGEWSIGDIAAAPLLARIVMLLEYDIGRFEEGEGPKTLALLRGPKYARIMKYLEDAKRWPSFEATWDEPTVLAIWQSNPFFKRS</sequence>
<organism evidence="2">
    <name type="scientific">Dichomitus squalens</name>
    <dbReference type="NCBI Taxonomy" id="114155"/>
    <lineage>
        <taxon>Eukaryota</taxon>
        <taxon>Fungi</taxon>
        <taxon>Dikarya</taxon>
        <taxon>Basidiomycota</taxon>
        <taxon>Agaricomycotina</taxon>
        <taxon>Agaricomycetes</taxon>
        <taxon>Polyporales</taxon>
        <taxon>Polyporaceae</taxon>
        <taxon>Dichomitus</taxon>
    </lineage>
</organism>
<name>A0A4Q9MKW5_9APHY</name>
<dbReference type="AlphaFoldDB" id="A0A4Q9MKW5"/>
<reference evidence="2" key="1">
    <citation type="submission" date="2019-01" db="EMBL/GenBank/DDBJ databases">
        <title>Draft genome sequences of three monokaryotic isolates of the white-rot basidiomycete fungus Dichomitus squalens.</title>
        <authorList>
            <consortium name="DOE Joint Genome Institute"/>
            <person name="Lopez S.C."/>
            <person name="Andreopoulos B."/>
            <person name="Pangilinan J."/>
            <person name="Lipzen A."/>
            <person name="Riley R."/>
            <person name="Ahrendt S."/>
            <person name="Ng V."/>
            <person name="Barry K."/>
            <person name="Daum C."/>
            <person name="Grigoriev I.V."/>
            <person name="Hilden K.S."/>
            <person name="Makela M.R."/>
            <person name="de Vries R.P."/>
        </authorList>
    </citation>
    <scope>NUCLEOTIDE SEQUENCE [LARGE SCALE GENOMIC DNA]</scope>
    <source>
        <strain evidence="2">OM18370.1</strain>
    </source>
</reference>
<dbReference type="InterPro" id="IPR036249">
    <property type="entry name" value="Thioredoxin-like_sf"/>
</dbReference>
<dbReference type="Proteomes" id="UP000292957">
    <property type="component" value="Unassembled WGS sequence"/>
</dbReference>
<dbReference type="GO" id="GO:0005737">
    <property type="term" value="C:cytoplasm"/>
    <property type="evidence" value="ECO:0007669"/>
    <property type="project" value="TreeGrafter"/>
</dbReference>
<evidence type="ECO:0000313" key="2">
    <source>
        <dbReference type="EMBL" id="TBU28250.1"/>
    </source>
</evidence>
<dbReference type="SFLD" id="SFLDG00358">
    <property type="entry name" value="Main_(cytGST)"/>
    <property type="match status" value="1"/>
</dbReference>
<protein>
    <submittedName>
        <fullName evidence="2">Thioredoxin-like protein</fullName>
    </submittedName>
</protein>
<gene>
    <name evidence="2" type="ORF">BD311DRAFT_663764</name>
</gene>
<dbReference type="SFLD" id="SFLDS00019">
    <property type="entry name" value="Glutathione_Transferase_(cytos"/>
    <property type="match status" value="1"/>
</dbReference>
<dbReference type="CDD" id="cd00299">
    <property type="entry name" value="GST_C_family"/>
    <property type="match status" value="1"/>
</dbReference>
<dbReference type="EMBL" id="ML143423">
    <property type="protein sequence ID" value="TBU28250.1"/>
    <property type="molecule type" value="Genomic_DNA"/>
</dbReference>
<dbReference type="InterPro" id="IPR050983">
    <property type="entry name" value="GST_Omega/HSP26"/>
</dbReference>
<dbReference type="Pfam" id="PF13417">
    <property type="entry name" value="GST_N_3"/>
    <property type="match status" value="1"/>
</dbReference>
<dbReference type="InterPro" id="IPR040079">
    <property type="entry name" value="Glutathione_S-Trfase"/>
</dbReference>
<feature type="domain" description="GST N-terminal" evidence="1">
    <location>
        <begin position="5"/>
        <end position="97"/>
    </location>
</feature>
<dbReference type="SUPFAM" id="SSF52833">
    <property type="entry name" value="Thioredoxin-like"/>
    <property type="match status" value="1"/>
</dbReference>
<dbReference type="InterPro" id="IPR004045">
    <property type="entry name" value="Glutathione_S-Trfase_N"/>
</dbReference>